<dbReference type="EMBL" id="QKYV01000006">
    <property type="protein sequence ID" value="PZW39037.1"/>
    <property type="molecule type" value="Genomic_DNA"/>
</dbReference>
<gene>
    <name evidence="3" type="ORF">LX95_02177</name>
</gene>
<organism evidence="3 4">
    <name type="scientific">Mesonia algae</name>
    <dbReference type="NCBI Taxonomy" id="213248"/>
    <lineage>
        <taxon>Bacteria</taxon>
        <taxon>Pseudomonadati</taxon>
        <taxon>Bacteroidota</taxon>
        <taxon>Flavobacteriia</taxon>
        <taxon>Flavobacteriales</taxon>
        <taxon>Flavobacteriaceae</taxon>
        <taxon>Mesonia</taxon>
    </lineage>
</organism>
<accession>A0A2W7II89</accession>
<keyword evidence="1" id="KW-1133">Transmembrane helix</keyword>
<evidence type="ECO:0000256" key="1">
    <source>
        <dbReference type="SAM" id="Phobius"/>
    </source>
</evidence>
<sequence>MKKIYRQLIILSLIILSAPYISAQGIDDAFGFPDTNVEDVPAAPIDIFVYIGVAAAACLGIRKVKN</sequence>
<dbReference type="Proteomes" id="UP000249542">
    <property type="component" value="Unassembled WGS sequence"/>
</dbReference>
<name>A0A2W7II89_9FLAO</name>
<feature type="transmembrane region" description="Helical" evidence="1">
    <location>
        <begin position="47"/>
        <end position="64"/>
    </location>
</feature>
<feature type="signal peptide" evidence="2">
    <location>
        <begin position="1"/>
        <end position="23"/>
    </location>
</feature>
<feature type="chain" id="PRO_5015856808" description="Secreted protein with PEP-CTERM sorting signal" evidence="2">
    <location>
        <begin position="24"/>
        <end position="66"/>
    </location>
</feature>
<keyword evidence="2" id="KW-0732">Signal</keyword>
<evidence type="ECO:0000313" key="4">
    <source>
        <dbReference type="Proteomes" id="UP000249542"/>
    </source>
</evidence>
<keyword evidence="1" id="KW-0472">Membrane</keyword>
<reference evidence="3 4" key="1">
    <citation type="submission" date="2018-06" db="EMBL/GenBank/DDBJ databases">
        <title>Genomic Encyclopedia of Archaeal and Bacterial Type Strains, Phase II (KMG-II): from individual species to whole genera.</title>
        <authorList>
            <person name="Goeker M."/>
        </authorList>
    </citation>
    <scope>NUCLEOTIDE SEQUENCE [LARGE SCALE GENOMIC DNA]</scope>
    <source>
        <strain evidence="3 4">DSM 15361</strain>
    </source>
</reference>
<evidence type="ECO:0008006" key="5">
    <source>
        <dbReference type="Google" id="ProtNLM"/>
    </source>
</evidence>
<evidence type="ECO:0000313" key="3">
    <source>
        <dbReference type="EMBL" id="PZW39037.1"/>
    </source>
</evidence>
<keyword evidence="4" id="KW-1185">Reference proteome</keyword>
<protein>
    <recommendedName>
        <fullName evidence="5">Secreted protein with PEP-CTERM sorting signal</fullName>
    </recommendedName>
</protein>
<proteinExistence type="predicted"/>
<comment type="caution">
    <text evidence="3">The sequence shown here is derived from an EMBL/GenBank/DDBJ whole genome shotgun (WGS) entry which is preliminary data.</text>
</comment>
<keyword evidence="1" id="KW-0812">Transmembrane</keyword>
<dbReference type="AlphaFoldDB" id="A0A2W7II89"/>
<dbReference type="RefSeq" id="WP_111541468.1">
    <property type="nucleotide sequence ID" value="NZ_QKYV01000006.1"/>
</dbReference>
<evidence type="ECO:0000256" key="2">
    <source>
        <dbReference type="SAM" id="SignalP"/>
    </source>
</evidence>